<dbReference type="Proteomes" id="UP000004508">
    <property type="component" value="Unassembled WGS sequence"/>
</dbReference>
<dbReference type="InParanoid" id="D6U722"/>
<sequence length="45" mass="5021">MEKGTSAPAEEMNLTLHGQPTLLLEIMKGVVKAEKEEDTFFQVKT</sequence>
<evidence type="ECO:0000313" key="2">
    <source>
        <dbReference type="Proteomes" id="UP000004508"/>
    </source>
</evidence>
<keyword evidence="2" id="KW-1185">Reference proteome</keyword>
<comment type="caution">
    <text evidence="1">The sequence shown here is derived from an EMBL/GenBank/DDBJ whole genome shotgun (WGS) entry which is preliminary data.</text>
</comment>
<gene>
    <name evidence="1" type="ORF">Krac_0169</name>
</gene>
<reference evidence="1 2" key="1">
    <citation type="journal article" date="2011" name="Stand. Genomic Sci.">
        <title>Non-contiguous finished genome sequence and contextual data of the filamentous soil bacterium Ktedonobacter racemifer type strain (SOSP1-21).</title>
        <authorList>
            <person name="Chang Y.J."/>
            <person name="Land M."/>
            <person name="Hauser L."/>
            <person name="Chertkov O."/>
            <person name="Del Rio T.G."/>
            <person name="Nolan M."/>
            <person name="Copeland A."/>
            <person name="Tice H."/>
            <person name="Cheng J.F."/>
            <person name="Lucas S."/>
            <person name="Han C."/>
            <person name="Goodwin L."/>
            <person name="Pitluck S."/>
            <person name="Ivanova N."/>
            <person name="Ovchinikova G."/>
            <person name="Pati A."/>
            <person name="Chen A."/>
            <person name="Palaniappan K."/>
            <person name="Mavromatis K."/>
            <person name="Liolios K."/>
            <person name="Brettin T."/>
            <person name="Fiebig A."/>
            <person name="Rohde M."/>
            <person name="Abt B."/>
            <person name="Goker M."/>
            <person name="Detter J.C."/>
            <person name="Woyke T."/>
            <person name="Bristow J."/>
            <person name="Eisen J.A."/>
            <person name="Markowitz V."/>
            <person name="Hugenholtz P."/>
            <person name="Kyrpides N.C."/>
            <person name="Klenk H.P."/>
            <person name="Lapidus A."/>
        </authorList>
    </citation>
    <scope>NUCLEOTIDE SEQUENCE [LARGE SCALE GENOMIC DNA]</scope>
    <source>
        <strain evidence="2">DSM 44963</strain>
    </source>
</reference>
<organism evidence="1 2">
    <name type="scientific">Ktedonobacter racemifer DSM 44963</name>
    <dbReference type="NCBI Taxonomy" id="485913"/>
    <lineage>
        <taxon>Bacteria</taxon>
        <taxon>Bacillati</taxon>
        <taxon>Chloroflexota</taxon>
        <taxon>Ktedonobacteria</taxon>
        <taxon>Ktedonobacterales</taxon>
        <taxon>Ktedonobacteraceae</taxon>
        <taxon>Ktedonobacter</taxon>
    </lineage>
</organism>
<dbReference type="STRING" id="485913.Krac_0169"/>
<dbReference type="EMBL" id="ADVG01000005">
    <property type="protein sequence ID" value="EFH79683.1"/>
    <property type="molecule type" value="Genomic_DNA"/>
</dbReference>
<proteinExistence type="predicted"/>
<accession>D6U722</accession>
<name>D6U722_KTERA</name>
<protein>
    <submittedName>
        <fullName evidence="1">Uncharacterized protein</fullName>
    </submittedName>
</protein>
<evidence type="ECO:0000313" key="1">
    <source>
        <dbReference type="EMBL" id="EFH79683.1"/>
    </source>
</evidence>
<dbReference type="AlphaFoldDB" id="D6U722"/>